<reference evidence="1 2" key="1">
    <citation type="submission" date="2019-07" db="EMBL/GenBank/DDBJ databases">
        <authorList>
            <person name="Jastrzebski P J."/>
            <person name="Paukszto L."/>
            <person name="Jastrzebski P J."/>
        </authorList>
    </citation>
    <scope>NUCLEOTIDE SEQUENCE [LARGE SCALE GENOMIC DNA]</scope>
    <source>
        <strain evidence="1 2">WMS-il1</strain>
    </source>
</reference>
<keyword evidence="2" id="KW-1185">Reference proteome</keyword>
<name>A0A564Z595_HYMDI</name>
<evidence type="ECO:0000313" key="1">
    <source>
        <dbReference type="EMBL" id="VUZ54691.1"/>
    </source>
</evidence>
<protein>
    <submittedName>
        <fullName evidence="1">Uncharacterized protein</fullName>
    </submittedName>
</protein>
<evidence type="ECO:0000313" key="2">
    <source>
        <dbReference type="Proteomes" id="UP000321570"/>
    </source>
</evidence>
<dbReference type="EMBL" id="CABIJS010000666">
    <property type="protein sequence ID" value="VUZ54691.1"/>
    <property type="molecule type" value="Genomic_DNA"/>
</dbReference>
<dbReference type="Proteomes" id="UP000321570">
    <property type="component" value="Unassembled WGS sequence"/>
</dbReference>
<sequence>MKILSLQETVSKLTAEKETLKSLISLEGKMNQYAKDYYAEQSCTFERIKQKIENLVCTVESTMATAEQSGELFNRLRKVLNEVNKLKDVENREEKITLIENSTEQEPTVVEPDIAMDGPLNLSEVLSEKNVC</sequence>
<dbReference type="AlphaFoldDB" id="A0A564Z595"/>
<accession>A0A564Z595</accession>
<gene>
    <name evidence="1" type="ORF">WMSIL1_LOCUS12960</name>
</gene>
<proteinExistence type="predicted"/>
<organism evidence="1 2">
    <name type="scientific">Hymenolepis diminuta</name>
    <name type="common">Rat tapeworm</name>
    <dbReference type="NCBI Taxonomy" id="6216"/>
    <lineage>
        <taxon>Eukaryota</taxon>
        <taxon>Metazoa</taxon>
        <taxon>Spiralia</taxon>
        <taxon>Lophotrochozoa</taxon>
        <taxon>Platyhelminthes</taxon>
        <taxon>Cestoda</taxon>
        <taxon>Eucestoda</taxon>
        <taxon>Cyclophyllidea</taxon>
        <taxon>Hymenolepididae</taxon>
        <taxon>Hymenolepis</taxon>
    </lineage>
</organism>
<feature type="non-terminal residue" evidence="1">
    <location>
        <position position="132"/>
    </location>
</feature>